<dbReference type="Gene3D" id="1.20.58.1690">
    <property type="match status" value="1"/>
</dbReference>
<evidence type="ECO:0000256" key="1">
    <source>
        <dbReference type="SAM" id="MobiDB-lite"/>
    </source>
</evidence>
<keyword evidence="2" id="KW-0812">Transmembrane</keyword>
<dbReference type="EMBL" id="JAMZFW010000002">
    <property type="protein sequence ID" value="MCP1101240.1"/>
    <property type="molecule type" value="Genomic_DNA"/>
</dbReference>
<keyword evidence="5" id="KW-1185">Reference proteome</keyword>
<dbReference type="InterPro" id="IPR038434">
    <property type="entry name" value="YARHG_sf"/>
</dbReference>
<protein>
    <submittedName>
        <fullName evidence="4">YARHG domain-containing protein</fullName>
    </submittedName>
</protein>
<comment type="caution">
    <text evidence="4">The sequence shown here is derived from an EMBL/GenBank/DDBJ whole genome shotgun (WGS) entry which is preliminary data.</text>
</comment>
<keyword evidence="2" id="KW-0472">Membrane</keyword>
<keyword evidence="2" id="KW-1133">Transmembrane helix</keyword>
<evidence type="ECO:0000259" key="3">
    <source>
        <dbReference type="SMART" id="SM01324"/>
    </source>
</evidence>
<gene>
    <name evidence="4" type="ORF">NK125_02290</name>
</gene>
<feature type="region of interest" description="Disordered" evidence="1">
    <location>
        <begin position="109"/>
        <end position="147"/>
    </location>
</feature>
<feature type="compositionally biased region" description="Basic and acidic residues" evidence="1">
    <location>
        <begin position="109"/>
        <end position="137"/>
    </location>
</feature>
<evidence type="ECO:0000313" key="5">
    <source>
        <dbReference type="Proteomes" id="UP001523566"/>
    </source>
</evidence>
<proteinExistence type="predicted"/>
<accession>A0ABT1E5X2</accession>
<dbReference type="Proteomes" id="UP001523566">
    <property type="component" value="Unassembled WGS sequence"/>
</dbReference>
<dbReference type="RefSeq" id="WP_262065022.1">
    <property type="nucleotide sequence ID" value="NZ_JAMXOD010000002.1"/>
</dbReference>
<feature type="domain" description="YARHG" evidence="3">
    <location>
        <begin position="147"/>
        <end position="232"/>
    </location>
</feature>
<feature type="transmembrane region" description="Helical" evidence="2">
    <location>
        <begin position="42"/>
        <end position="63"/>
    </location>
</feature>
<organism evidence="4 5">
    <name type="scientific">Aequitasia blattaphilus</name>
    <dbReference type="NCBI Taxonomy" id="2949332"/>
    <lineage>
        <taxon>Bacteria</taxon>
        <taxon>Bacillati</taxon>
        <taxon>Bacillota</taxon>
        <taxon>Clostridia</taxon>
        <taxon>Lachnospirales</taxon>
        <taxon>Lachnospiraceae</taxon>
        <taxon>Aequitasia</taxon>
    </lineage>
</organism>
<dbReference type="InterPro" id="IPR025582">
    <property type="entry name" value="YARHG_dom"/>
</dbReference>
<dbReference type="Pfam" id="PF13308">
    <property type="entry name" value="YARHG"/>
    <property type="match status" value="1"/>
</dbReference>
<dbReference type="SMART" id="SM01324">
    <property type="entry name" value="YARHG"/>
    <property type="match status" value="1"/>
</dbReference>
<dbReference type="InterPro" id="IPR026870">
    <property type="entry name" value="Zinc_ribbon_dom"/>
</dbReference>
<evidence type="ECO:0000256" key="2">
    <source>
        <dbReference type="SAM" id="Phobius"/>
    </source>
</evidence>
<evidence type="ECO:0000313" key="4">
    <source>
        <dbReference type="EMBL" id="MCP1101240.1"/>
    </source>
</evidence>
<sequence>MICKNCGHDNIVEAKFCEECGTALEAQKQYEQPVKKQSNTHIVLISVIIVVCLIAGVAGFFFVRINNAKKEEAAKVERQLKEQLEEEKKKAEAAKDALTNKEIEEAKKEAEKAKEEADAAKKEAKAAKEASEKKAENKSSTNSNASSGYMISYSHQRILTSSDIKGMSLREINYAKNEIYARKGRIFQSPELSNYFNSKSWYRGTIQPENFSNDLLSDTEKKNAEFLSDVEFSMSSSGYQLDAN</sequence>
<reference evidence="4 5" key="1">
    <citation type="journal article" date="2022" name="Genome Biol. Evol.">
        <title>Host diet, physiology and behaviors set the stage for Lachnospiraceae cladogenesis.</title>
        <authorList>
            <person name="Vera-Ponce De Leon A."/>
            <person name="Schneider M."/>
            <person name="Jahnes B.C."/>
            <person name="Sadowski V."/>
            <person name="Camuy-Velez L.A."/>
            <person name="Duan J."/>
            <person name="Sabree Z.L."/>
        </authorList>
    </citation>
    <scope>NUCLEOTIDE SEQUENCE [LARGE SCALE GENOMIC DNA]</scope>
    <source>
        <strain evidence="4 5">PAL113</strain>
    </source>
</reference>
<name>A0ABT1E5X2_9FIRM</name>
<dbReference type="Pfam" id="PF13240">
    <property type="entry name" value="Zn_Ribbon_1"/>
    <property type="match status" value="1"/>
</dbReference>
<feature type="compositionally biased region" description="Polar residues" evidence="1">
    <location>
        <begin position="138"/>
        <end position="147"/>
    </location>
</feature>